<sequence length="430" mass="48662">MTLAKSTKPLTTRTIQTMKPSSNDLSDTGENRGLRVACGSTGLKTFFYRYTSPETGKLVQAKIGNFPETSLAEARSILQDWKLLRRQKICPANEIKRKRKEEKERSLLIEQGRQTFTVQDLIELYLTSQIEDQKLPNGQLKLGSRKPKGQIETRRTLYIDVVPFMGSRPATDILRKDVIKMVMSIVSRGANVQAGSVLRELSAAYEYAIGIDRLPDDFANPALLAKAGLRQAKIKLTSKPGRRVLSDKEVIKLIKWLPSSDYTNAQKKILHLTLLTGCRTGELCNAQWKDFDAKEKKLHIRETKTATDRYVQLPSQAVNIIKKLPFGTTDAMFPSKATGLPVQQKKLSEQSWVMRNKGTMLDIDHWTPHDLRRTVRTGLARLQCPNEVAEAILGHARSGIEGTYDLHRYESECQYWLQIWADYLDSIVSG</sequence>
<keyword evidence="8" id="KW-1185">Reference proteome</keyword>
<keyword evidence="2" id="KW-0229">DNA integration</keyword>
<dbReference type="Gene3D" id="3.30.160.390">
    <property type="entry name" value="Integrase, DNA-binding domain"/>
    <property type="match status" value="1"/>
</dbReference>
<dbReference type="EMBL" id="JAGDFX010000001">
    <property type="protein sequence ID" value="MBO1518108.1"/>
    <property type="molecule type" value="Genomic_DNA"/>
</dbReference>
<dbReference type="RefSeq" id="WP_208003665.1">
    <property type="nucleotide sequence ID" value="NZ_JAGDFX010000001.1"/>
</dbReference>
<feature type="region of interest" description="Disordered" evidence="5">
    <location>
        <begin position="1"/>
        <end position="30"/>
    </location>
</feature>
<evidence type="ECO:0000256" key="5">
    <source>
        <dbReference type="SAM" id="MobiDB-lite"/>
    </source>
</evidence>
<dbReference type="SUPFAM" id="SSF56349">
    <property type="entry name" value="DNA breaking-rejoining enzymes"/>
    <property type="match status" value="1"/>
</dbReference>
<dbReference type="PANTHER" id="PTHR30629">
    <property type="entry name" value="PROPHAGE INTEGRASE"/>
    <property type="match status" value="1"/>
</dbReference>
<name>A0ABS3NBY1_9GAMM</name>
<organism evidence="7 8">
    <name type="scientific">Oceanisphaera pacifica</name>
    <dbReference type="NCBI Taxonomy" id="2818389"/>
    <lineage>
        <taxon>Bacteria</taxon>
        <taxon>Pseudomonadati</taxon>
        <taxon>Pseudomonadota</taxon>
        <taxon>Gammaproteobacteria</taxon>
        <taxon>Aeromonadales</taxon>
        <taxon>Aeromonadaceae</taxon>
        <taxon>Oceanisphaera</taxon>
    </lineage>
</organism>
<dbReference type="PROSITE" id="PS51898">
    <property type="entry name" value="TYR_RECOMBINASE"/>
    <property type="match status" value="1"/>
</dbReference>
<evidence type="ECO:0000256" key="1">
    <source>
        <dbReference type="ARBA" id="ARBA00008857"/>
    </source>
</evidence>
<evidence type="ECO:0000313" key="8">
    <source>
        <dbReference type="Proteomes" id="UP000664882"/>
    </source>
</evidence>
<comment type="caution">
    <text evidence="7">The sequence shown here is derived from an EMBL/GenBank/DDBJ whole genome shotgun (WGS) entry which is preliminary data.</text>
</comment>
<evidence type="ECO:0000256" key="3">
    <source>
        <dbReference type="ARBA" id="ARBA00023125"/>
    </source>
</evidence>
<dbReference type="InterPro" id="IPR011010">
    <property type="entry name" value="DNA_brk_join_enz"/>
</dbReference>
<dbReference type="InterPro" id="IPR013762">
    <property type="entry name" value="Integrase-like_cat_sf"/>
</dbReference>
<dbReference type="PANTHER" id="PTHR30629:SF2">
    <property type="entry name" value="PROPHAGE INTEGRASE INTS-RELATED"/>
    <property type="match status" value="1"/>
</dbReference>
<evidence type="ECO:0000256" key="2">
    <source>
        <dbReference type="ARBA" id="ARBA00022908"/>
    </source>
</evidence>
<comment type="similarity">
    <text evidence="1">Belongs to the 'phage' integrase family.</text>
</comment>
<feature type="compositionally biased region" description="Polar residues" evidence="5">
    <location>
        <begin position="1"/>
        <end position="28"/>
    </location>
</feature>
<dbReference type="CDD" id="cd00801">
    <property type="entry name" value="INT_P4_C"/>
    <property type="match status" value="1"/>
</dbReference>
<reference evidence="7 8" key="1">
    <citation type="submission" date="2021-03" db="EMBL/GenBank/DDBJ databases">
        <title>Oceanisphaera sp. nov., isolated from the intestine.</title>
        <authorList>
            <person name="Zhao L.-H."/>
            <person name="Shi L.-F."/>
        </authorList>
    </citation>
    <scope>NUCLEOTIDE SEQUENCE [LARGE SCALE GENOMIC DNA]</scope>
    <source>
        <strain evidence="7 8">DM8</strain>
    </source>
</reference>
<keyword evidence="3" id="KW-0238">DNA-binding</keyword>
<dbReference type="Gene3D" id="1.10.150.130">
    <property type="match status" value="1"/>
</dbReference>
<gene>
    <name evidence="7" type="ORF">J3U76_00415</name>
</gene>
<protein>
    <submittedName>
        <fullName evidence="7">Tyrosine-type recombinase/integrase</fullName>
    </submittedName>
</protein>
<keyword evidence="4" id="KW-0233">DNA recombination</keyword>
<dbReference type="Proteomes" id="UP000664882">
    <property type="component" value="Unassembled WGS sequence"/>
</dbReference>
<dbReference type="InterPro" id="IPR025166">
    <property type="entry name" value="Integrase_DNA_bind_dom"/>
</dbReference>
<dbReference type="InterPro" id="IPR038488">
    <property type="entry name" value="Integrase_DNA-bd_sf"/>
</dbReference>
<accession>A0ABS3NBY1</accession>
<dbReference type="Pfam" id="PF13356">
    <property type="entry name" value="Arm-DNA-bind_3"/>
    <property type="match status" value="1"/>
</dbReference>
<dbReference type="InterPro" id="IPR010998">
    <property type="entry name" value="Integrase_recombinase_N"/>
</dbReference>
<evidence type="ECO:0000256" key="4">
    <source>
        <dbReference type="ARBA" id="ARBA00023172"/>
    </source>
</evidence>
<evidence type="ECO:0000259" key="6">
    <source>
        <dbReference type="PROSITE" id="PS51898"/>
    </source>
</evidence>
<feature type="domain" description="Tyr recombinase" evidence="6">
    <location>
        <begin position="240"/>
        <end position="417"/>
    </location>
</feature>
<proteinExistence type="inferred from homology"/>
<dbReference type="Gene3D" id="1.10.443.10">
    <property type="entry name" value="Intergrase catalytic core"/>
    <property type="match status" value="1"/>
</dbReference>
<dbReference type="InterPro" id="IPR002104">
    <property type="entry name" value="Integrase_catalytic"/>
</dbReference>
<evidence type="ECO:0000313" key="7">
    <source>
        <dbReference type="EMBL" id="MBO1518108.1"/>
    </source>
</evidence>
<dbReference type="InterPro" id="IPR050808">
    <property type="entry name" value="Phage_Integrase"/>
</dbReference>
<dbReference type="Pfam" id="PF00589">
    <property type="entry name" value="Phage_integrase"/>
    <property type="match status" value="1"/>
</dbReference>